<gene>
    <name evidence="3" type="ORF">TPC1_11759</name>
</gene>
<feature type="domain" description="HTH CENPB-type" evidence="2">
    <location>
        <begin position="1"/>
        <end position="18"/>
    </location>
</feature>
<name>A0A146KJ50_9EUKA</name>
<dbReference type="GO" id="GO:0003677">
    <property type="term" value="F:DNA binding"/>
    <property type="evidence" value="ECO:0007669"/>
    <property type="project" value="UniProtKB-KW"/>
</dbReference>
<organism evidence="3">
    <name type="scientific">Trepomonas sp. PC1</name>
    <dbReference type="NCBI Taxonomy" id="1076344"/>
    <lineage>
        <taxon>Eukaryota</taxon>
        <taxon>Metamonada</taxon>
        <taxon>Diplomonadida</taxon>
        <taxon>Hexamitidae</taxon>
        <taxon>Hexamitinae</taxon>
        <taxon>Trepomonas</taxon>
    </lineage>
</organism>
<protein>
    <recommendedName>
        <fullName evidence="2">HTH CENPB-type domain-containing protein</fullName>
    </recommendedName>
</protein>
<evidence type="ECO:0000313" key="3">
    <source>
        <dbReference type="EMBL" id="JAP95299.1"/>
    </source>
</evidence>
<accession>A0A146KJ50</accession>
<evidence type="ECO:0000256" key="1">
    <source>
        <dbReference type="ARBA" id="ARBA00023125"/>
    </source>
</evidence>
<reference evidence="3" key="1">
    <citation type="submission" date="2015-07" db="EMBL/GenBank/DDBJ databases">
        <title>Adaptation to a free-living lifestyle via gene acquisitions in the diplomonad Trepomonas sp. PC1.</title>
        <authorList>
            <person name="Xu F."/>
            <person name="Jerlstrom-Hultqvist J."/>
            <person name="Kolisko M."/>
            <person name="Simpson A.G.B."/>
            <person name="Roger A.J."/>
            <person name="Svard S.G."/>
            <person name="Andersson J.O."/>
        </authorList>
    </citation>
    <scope>NUCLEOTIDE SEQUENCE</scope>
    <source>
        <strain evidence="3">PC1</strain>
    </source>
</reference>
<feature type="non-terminal residue" evidence="3">
    <location>
        <position position="1"/>
    </location>
</feature>
<proteinExistence type="predicted"/>
<dbReference type="EMBL" id="GDID01001307">
    <property type="protein sequence ID" value="JAP95299.1"/>
    <property type="molecule type" value="Transcribed_RNA"/>
</dbReference>
<feature type="non-terminal residue" evidence="3">
    <location>
        <position position="181"/>
    </location>
</feature>
<sequence length="181" mass="21323">SDGWLDNFKERWGIVMRTATKHTHKTPLDLEDKREKFLKEVQQTALDYKIPIERFINMDEICCVTTPPDNKTFDRKGVKQVLTNGEQLLRECTSVAVAVNGAGRFYFLTFIFKKIKTKKGLETIMQNLPVGPLYFGSQKGWMKKEFFFEWYTYLHNHLFPSFKDNDPKDLWPALFPIDKFV</sequence>
<dbReference type="InterPro" id="IPR006600">
    <property type="entry name" value="HTH_CenpB_DNA-bd_dom"/>
</dbReference>
<dbReference type="PROSITE" id="PS51253">
    <property type="entry name" value="HTH_CENPB"/>
    <property type="match status" value="1"/>
</dbReference>
<evidence type="ECO:0000259" key="2">
    <source>
        <dbReference type="PROSITE" id="PS51253"/>
    </source>
</evidence>
<dbReference type="AlphaFoldDB" id="A0A146KJ50"/>
<keyword evidence="1" id="KW-0238">DNA-binding</keyword>